<proteinExistence type="inferred from homology"/>
<dbReference type="PANTHER" id="PTHR43175">
    <property type="entry name" value="CARBONIC ANHYDRASE"/>
    <property type="match status" value="1"/>
</dbReference>
<evidence type="ECO:0000313" key="3">
    <source>
        <dbReference type="Proteomes" id="UP000623967"/>
    </source>
</evidence>
<organism evidence="2 3">
    <name type="scientific">Neobacillus paridis</name>
    <dbReference type="NCBI Taxonomy" id="2803862"/>
    <lineage>
        <taxon>Bacteria</taxon>
        <taxon>Bacillati</taxon>
        <taxon>Bacillota</taxon>
        <taxon>Bacilli</taxon>
        <taxon>Bacillales</taxon>
        <taxon>Bacillaceae</taxon>
        <taxon>Neobacillus</taxon>
    </lineage>
</organism>
<gene>
    <name evidence="2" type="ORF">JK635_15340</name>
</gene>
<evidence type="ECO:0000256" key="1">
    <source>
        <dbReference type="ARBA" id="ARBA00006217"/>
    </source>
</evidence>
<dbReference type="EMBL" id="JAESWB010000229">
    <property type="protein sequence ID" value="MBL4953562.1"/>
    <property type="molecule type" value="Genomic_DNA"/>
</dbReference>
<dbReference type="InterPro" id="IPR036874">
    <property type="entry name" value="Carbonic_anhydrase_sf"/>
</dbReference>
<reference evidence="2 3" key="1">
    <citation type="submission" date="2021-01" db="EMBL/GenBank/DDBJ databases">
        <title>Genome public.</title>
        <authorList>
            <person name="Liu C."/>
            <person name="Sun Q."/>
        </authorList>
    </citation>
    <scope>NUCLEOTIDE SEQUENCE [LARGE SCALE GENOMIC DNA]</scope>
    <source>
        <strain evidence="2 3">YIM B02564</strain>
    </source>
</reference>
<comment type="similarity">
    <text evidence="1">Belongs to the beta-class carbonic anhydrase family.</text>
</comment>
<dbReference type="PANTHER" id="PTHR43175:SF1">
    <property type="entry name" value="CARBONIC ANHYDRASE-LIKE PROTEIN YBCF-RELATED"/>
    <property type="match status" value="1"/>
</dbReference>
<dbReference type="Proteomes" id="UP000623967">
    <property type="component" value="Unassembled WGS sequence"/>
</dbReference>
<evidence type="ECO:0008006" key="4">
    <source>
        <dbReference type="Google" id="ProtNLM"/>
    </source>
</evidence>
<protein>
    <recommendedName>
        <fullName evidence="4">Carbonic anhydrase</fullName>
    </recommendedName>
</protein>
<accession>A0ABS1TQM0</accession>
<evidence type="ECO:0000313" key="2">
    <source>
        <dbReference type="EMBL" id="MBL4953562.1"/>
    </source>
</evidence>
<name>A0ABS1TQM0_9BACI</name>
<dbReference type="InterPro" id="IPR001765">
    <property type="entry name" value="Carbonic_anhydrase"/>
</dbReference>
<keyword evidence="3" id="KW-1185">Reference proteome</keyword>
<sequence length="158" mass="18369">MRTTEEKKILFVLGNEQKPDRFLEKLSGIQRENIIIIQSYGSTIAPFGDIMRDMILVVHLENVDEIFVAAATNGQHKTSEIEKIIFENKELQQKIQTLDYLFKNCMPEFPNVTLREWFSVSHTHPDVVQHSINFIRQHPLIPAHIKVSELSLNEDRLC</sequence>
<comment type="caution">
    <text evidence="2">The sequence shown here is derived from an EMBL/GenBank/DDBJ whole genome shotgun (WGS) entry which is preliminary data.</text>
</comment>
<dbReference type="RefSeq" id="WP_202654831.1">
    <property type="nucleotide sequence ID" value="NZ_JAESWB010000229.1"/>
</dbReference>
<dbReference type="SUPFAM" id="SSF53056">
    <property type="entry name" value="beta-carbonic anhydrase, cab"/>
    <property type="match status" value="1"/>
</dbReference>